<gene>
    <name evidence="1" type="ORF">JI435_408940</name>
</gene>
<sequence>MLYVTISVQVPQPRESSASQQLFLVGIVSELYDINLLVQYFWVARVMRCSFANIASIHNR</sequence>
<reference evidence="2" key="1">
    <citation type="journal article" date="2021" name="BMC Genomics">
        <title>Chromosome-level genome assembly and manually-curated proteome of model necrotroph Parastagonospora nodorum Sn15 reveals a genome-wide trove of candidate effector homologs, and redundancy of virulence-related functions within an accessory chromosome.</title>
        <authorList>
            <person name="Bertazzoni S."/>
            <person name="Jones D.A.B."/>
            <person name="Phan H.T."/>
            <person name="Tan K.-C."/>
            <person name="Hane J.K."/>
        </authorList>
    </citation>
    <scope>NUCLEOTIDE SEQUENCE [LARGE SCALE GENOMIC DNA]</scope>
    <source>
        <strain evidence="2">SN15 / ATCC MYA-4574 / FGSC 10173)</strain>
    </source>
</reference>
<dbReference type="Proteomes" id="UP000663193">
    <property type="component" value="Chromosome 6"/>
</dbReference>
<dbReference type="VEuPathDB" id="FungiDB:JI435_408940"/>
<name>A0A7U2HZR6_PHANO</name>
<dbReference type="EMBL" id="CP069028">
    <property type="protein sequence ID" value="QRC96404.1"/>
    <property type="molecule type" value="Genomic_DNA"/>
</dbReference>
<evidence type="ECO:0000313" key="1">
    <source>
        <dbReference type="EMBL" id="QRC96404.1"/>
    </source>
</evidence>
<proteinExistence type="predicted"/>
<protein>
    <submittedName>
        <fullName evidence="1">Uncharacterized protein</fullName>
    </submittedName>
</protein>
<accession>A0A7U2HZR6</accession>
<keyword evidence="2" id="KW-1185">Reference proteome</keyword>
<evidence type="ECO:0000313" key="2">
    <source>
        <dbReference type="Proteomes" id="UP000663193"/>
    </source>
</evidence>
<organism evidence="1 2">
    <name type="scientific">Phaeosphaeria nodorum (strain SN15 / ATCC MYA-4574 / FGSC 10173)</name>
    <name type="common">Glume blotch fungus</name>
    <name type="synonym">Parastagonospora nodorum</name>
    <dbReference type="NCBI Taxonomy" id="321614"/>
    <lineage>
        <taxon>Eukaryota</taxon>
        <taxon>Fungi</taxon>
        <taxon>Dikarya</taxon>
        <taxon>Ascomycota</taxon>
        <taxon>Pezizomycotina</taxon>
        <taxon>Dothideomycetes</taxon>
        <taxon>Pleosporomycetidae</taxon>
        <taxon>Pleosporales</taxon>
        <taxon>Pleosporineae</taxon>
        <taxon>Phaeosphaeriaceae</taxon>
        <taxon>Parastagonospora</taxon>
    </lineage>
</organism>
<dbReference type="AlphaFoldDB" id="A0A7U2HZR6"/>